<reference evidence="1" key="1">
    <citation type="submission" date="2009-10" db="EMBL/GenBank/DDBJ databases">
        <title>Diversity of trophic interactions inside an arsenic-rich microbial ecosystem.</title>
        <authorList>
            <person name="Bertin P.N."/>
            <person name="Heinrich-Salmeron A."/>
            <person name="Pelletier E."/>
            <person name="Goulhen-Chollet F."/>
            <person name="Arsene-Ploetze F."/>
            <person name="Gallien S."/>
            <person name="Calteau A."/>
            <person name="Vallenet D."/>
            <person name="Casiot C."/>
            <person name="Chane-Woon-Ming B."/>
            <person name="Giloteaux L."/>
            <person name="Barakat M."/>
            <person name="Bonnefoy V."/>
            <person name="Bruneel O."/>
            <person name="Chandler M."/>
            <person name="Cleiss J."/>
            <person name="Duran R."/>
            <person name="Elbaz-Poulichet F."/>
            <person name="Fonknechten N."/>
            <person name="Lauga B."/>
            <person name="Mornico D."/>
            <person name="Ortet P."/>
            <person name="Schaeffer C."/>
            <person name="Siguier P."/>
            <person name="Alexander Thil Smith A."/>
            <person name="Van Dorsselaer A."/>
            <person name="Weissenbach J."/>
            <person name="Medigue C."/>
            <person name="Le Paslier D."/>
        </authorList>
    </citation>
    <scope>NUCLEOTIDE SEQUENCE</scope>
</reference>
<accession>E6QM85</accession>
<dbReference type="EMBL" id="CABQ01000209">
    <property type="protein sequence ID" value="CBI08356.1"/>
    <property type="molecule type" value="Genomic_DNA"/>
</dbReference>
<comment type="caution">
    <text evidence="1">The sequence shown here is derived from an EMBL/GenBank/DDBJ whole genome shotgun (WGS) entry which is preliminary data.</text>
</comment>
<name>E6QM85_9ZZZZ</name>
<dbReference type="AlphaFoldDB" id="E6QM85"/>
<organism evidence="1">
    <name type="scientific">mine drainage metagenome</name>
    <dbReference type="NCBI Taxonomy" id="410659"/>
    <lineage>
        <taxon>unclassified sequences</taxon>
        <taxon>metagenomes</taxon>
        <taxon>ecological metagenomes</taxon>
    </lineage>
</organism>
<evidence type="ECO:0000313" key="1">
    <source>
        <dbReference type="EMBL" id="CBI08356.1"/>
    </source>
</evidence>
<gene>
    <name evidence="1" type="ORF">CARN6_1814</name>
</gene>
<protein>
    <submittedName>
        <fullName evidence="1">Uncharacterized protein</fullName>
    </submittedName>
</protein>
<proteinExistence type="predicted"/>
<sequence length="38" mass="4442">MLGNLVLRVTFNQEHAGDPVQLVGTTDKNFMMDIRYMW</sequence>